<dbReference type="Proteomes" id="UP000007030">
    <property type="component" value="Chromosome"/>
</dbReference>
<dbReference type="STRING" id="869210.Marky_0142"/>
<gene>
    <name evidence="2" type="ordered locus">Marky_0142</name>
</gene>
<accession>F2NLS5</accession>
<sequence length="231" mass="23967">MRMKRRLRLLAFGTVLAAMGAMAQSSTDFNFSFPQYAFVYTNLSSVDFDFTASGSGANPGQAPAADGVATQPNLEACIESILSTTVSSGSFTANDTAAGTTAFGGSCTFAPTNVTRSGFTVDWGGLASPDGSLLVVTNMSTWAAKASLDAANPFATGGLTLQVYDGTNYQNVTTTPVNVGVMNGTRTNAFYTQYANAYVVPLTYQLVLDDPIGLSPTTNDSATVIYTVGAP</sequence>
<dbReference type="EMBL" id="CP002630">
    <property type="protein sequence ID" value="AEB10905.1"/>
    <property type="molecule type" value="Genomic_DNA"/>
</dbReference>
<dbReference type="HOGENOM" id="CLU_1198612_0_0_0"/>
<keyword evidence="1" id="KW-0732">Signal</keyword>
<protein>
    <submittedName>
        <fullName evidence="2">Uncharacterized protein</fullName>
    </submittedName>
</protein>
<evidence type="ECO:0000313" key="2">
    <source>
        <dbReference type="EMBL" id="AEB10905.1"/>
    </source>
</evidence>
<dbReference type="KEGG" id="mhd:Marky_0142"/>
<evidence type="ECO:0000313" key="3">
    <source>
        <dbReference type="Proteomes" id="UP000007030"/>
    </source>
</evidence>
<organism evidence="2 3">
    <name type="scientific">Marinithermus hydrothermalis (strain DSM 14884 / JCM 11576 / T1)</name>
    <dbReference type="NCBI Taxonomy" id="869210"/>
    <lineage>
        <taxon>Bacteria</taxon>
        <taxon>Thermotogati</taxon>
        <taxon>Deinococcota</taxon>
        <taxon>Deinococci</taxon>
        <taxon>Thermales</taxon>
        <taxon>Thermaceae</taxon>
        <taxon>Marinithermus</taxon>
    </lineage>
</organism>
<evidence type="ECO:0000256" key="1">
    <source>
        <dbReference type="SAM" id="SignalP"/>
    </source>
</evidence>
<dbReference type="eggNOG" id="ENOG50341U8">
    <property type="taxonomic scope" value="Bacteria"/>
</dbReference>
<name>F2NLS5_MARHT</name>
<keyword evidence="3" id="KW-1185">Reference proteome</keyword>
<reference evidence="2 3" key="1">
    <citation type="journal article" date="2012" name="Stand. Genomic Sci.">
        <title>Complete genome sequence of the aerobic, heterotroph Marinithermus hydrothermalis type strain (T1(T)) from a deep-sea hydrothermal vent chimney.</title>
        <authorList>
            <person name="Copeland A."/>
            <person name="Gu W."/>
            <person name="Yasawong M."/>
            <person name="Lapidus A."/>
            <person name="Lucas S."/>
            <person name="Deshpande S."/>
            <person name="Pagani I."/>
            <person name="Tapia R."/>
            <person name="Cheng J.F."/>
            <person name="Goodwin L.A."/>
            <person name="Pitluck S."/>
            <person name="Liolios K."/>
            <person name="Ivanova N."/>
            <person name="Mavromatis K."/>
            <person name="Mikhailova N."/>
            <person name="Pati A."/>
            <person name="Chen A."/>
            <person name="Palaniappan K."/>
            <person name="Land M."/>
            <person name="Pan C."/>
            <person name="Brambilla E.M."/>
            <person name="Rohde M."/>
            <person name="Tindall B.J."/>
            <person name="Sikorski J."/>
            <person name="Goker M."/>
            <person name="Detter J.C."/>
            <person name="Bristow J."/>
            <person name="Eisen J.A."/>
            <person name="Markowitz V."/>
            <person name="Hugenholtz P."/>
            <person name="Kyrpides N.C."/>
            <person name="Klenk H.P."/>
            <person name="Woyke T."/>
        </authorList>
    </citation>
    <scope>NUCLEOTIDE SEQUENCE [LARGE SCALE GENOMIC DNA]</scope>
    <source>
        <strain evidence="3">DSM 14884 / JCM 11576 / T1</strain>
    </source>
</reference>
<feature type="signal peptide" evidence="1">
    <location>
        <begin position="1"/>
        <end position="23"/>
    </location>
</feature>
<proteinExistence type="predicted"/>
<feature type="chain" id="PRO_5003287289" evidence="1">
    <location>
        <begin position="24"/>
        <end position="231"/>
    </location>
</feature>
<dbReference type="AlphaFoldDB" id="F2NLS5"/>